<dbReference type="OrthoDB" id="969534at2"/>
<dbReference type="AlphaFoldDB" id="A0A4U6CPV7"/>
<gene>
    <name evidence="2" type="ORF">FDK13_32020</name>
</gene>
<reference evidence="2 3" key="1">
    <citation type="submission" date="2019-05" db="EMBL/GenBank/DDBJ databases">
        <title>Dyadobacter AR-3-8 sp. nov., isolated from arctic soil.</title>
        <authorList>
            <person name="Chaudhary D.K."/>
        </authorList>
    </citation>
    <scope>NUCLEOTIDE SEQUENCE [LARGE SCALE GENOMIC DNA]</scope>
    <source>
        <strain evidence="2 3">AR-3-8</strain>
    </source>
</reference>
<dbReference type="Proteomes" id="UP000304900">
    <property type="component" value="Unassembled WGS sequence"/>
</dbReference>
<comment type="caution">
    <text evidence="2">The sequence shown here is derived from an EMBL/GenBank/DDBJ whole genome shotgun (WGS) entry which is preliminary data.</text>
</comment>
<sequence>MSKITEVQKSWEPDYDSEAARLETDKTLEIKVWNALKANVFINSEKIRVRVTGRLVFLEGTVHLQKERISAQNCIRDIFGIRAVINYLTYHNEYAM</sequence>
<accession>A0A4U6CPV7</accession>
<evidence type="ECO:0000259" key="1">
    <source>
        <dbReference type="PROSITE" id="PS50914"/>
    </source>
</evidence>
<dbReference type="RefSeq" id="WP_137344105.1">
    <property type="nucleotide sequence ID" value="NZ_SZVO01000024.1"/>
</dbReference>
<evidence type="ECO:0000313" key="3">
    <source>
        <dbReference type="Proteomes" id="UP000304900"/>
    </source>
</evidence>
<dbReference type="EMBL" id="SZVO01000024">
    <property type="protein sequence ID" value="TKT86512.1"/>
    <property type="molecule type" value="Genomic_DNA"/>
</dbReference>
<feature type="domain" description="BON" evidence="1">
    <location>
        <begin position="24"/>
        <end position="92"/>
    </location>
</feature>
<organism evidence="2 3">
    <name type="scientific">Dyadobacter frigoris</name>
    <dbReference type="NCBI Taxonomy" id="2576211"/>
    <lineage>
        <taxon>Bacteria</taxon>
        <taxon>Pseudomonadati</taxon>
        <taxon>Bacteroidota</taxon>
        <taxon>Cytophagia</taxon>
        <taxon>Cytophagales</taxon>
        <taxon>Spirosomataceae</taxon>
        <taxon>Dyadobacter</taxon>
    </lineage>
</organism>
<dbReference type="InterPro" id="IPR007055">
    <property type="entry name" value="BON_dom"/>
</dbReference>
<protein>
    <submittedName>
        <fullName evidence="2">BON domain-containing protein</fullName>
    </submittedName>
</protein>
<keyword evidence="3" id="KW-1185">Reference proteome</keyword>
<evidence type="ECO:0000313" key="2">
    <source>
        <dbReference type="EMBL" id="TKT86512.1"/>
    </source>
</evidence>
<proteinExistence type="predicted"/>
<dbReference type="Pfam" id="PF04972">
    <property type="entry name" value="BON"/>
    <property type="match status" value="1"/>
</dbReference>
<dbReference type="PROSITE" id="PS50914">
    <property type="entry name" value="BON"/>
    <property type="match status" value="1"/>
</dbReference>
<name>A0A4U6CPV7_9BACT</name>
<dbReference type="Gene3D" id="3.30.1340.30">
    <property type="match status" value="1"/>
</dbReference>